<evidence type="ECO:0000256" key="1">
    <source>
        <dbReference type="SAM" id="Phobius"/>
    </source>
</evidence>
<gene>
    <name evidence="2" type="ORF">L9F63_010549</name>
</gene>
<reference evidence="2" key="2">
    <citation type="submission" date="2023-05" db="EMBL/GenBank/DDBJ databases">
        <authorList>
            <person name="Fouks B."/>
        </authorList>
    </citation>
    <scope>NUCLEOTIDE SEQUENCE</scope>
    <source>
        <strain evidence="2">Stay&amp;Tobe</strain>
        <tissue evidence="2">Testes</tissue>
    </source>
</reference>
<feature type="transmembrane region" description="Helical" evidence="1">
    <location>
        <begin position="143"/>
        <end position="160"/>
    </location>
</feature>
<evidence type="ECO:0000313" key="3">
    <source>
        <dbReference type="Proteomes" id="UP001233999"/>
    </source>
</evidence>
<evidence type="ECO:0000313" key="2">
    <source>
        <dbReference type="EMBL" id="KAJ9598955.1"/>
    </source>
</evidence>
<name>A0AAD8AGY3_DIPPU</name>
<dbReference type="AlphaFoldDB" id="A0AAD8AGY3"/>
<dbReference type="EMBL" id="JASPKZ010000842">
    <property type="protein sequence ID" value="KAJ9598955.1"/>
    <property type="molecule type" value="Genomic_DNA"/>
</dbReference>
<keyword evidence="1" id="KW-0472">Membrane</keyword>
<feature type="non-terminal residue" evidence="2">
    <location>
        <position position="192"/>
    </location>
</feature>
<proteinExistence type="predicted"/>
<feature type="transmembrane region" description="Helical" evidence="1">
    <location>
        <begin position="116"/>
        <end position="137"/>
    </location>
</feature>
<organism evidence="2 3">
    <name type="scientific">Diploptera punctata</name>
    <name type="common">Pacific beetle cockroach</name>
    <dbReference type="NCBI Taxonomy" id="6984"/>
    <lineage>
        <taxon>Eukaryota</taxon>
        <taxon>Metazoa</taxon>
        <taxon>Ecdysozoa</taxon>
        <taxon>Arthropoda</taxon>
        <taxon>Hexapoda</taxon>
        <taxon>Insecta</taxon>
        <taxon>Pterygota</taxon>
        <taxon>Neoptera</taxon>
        <taxon>Polyneoptera</taxon>
        <taxon>Dictyoptera</taxon>
        <taxon>Blattodea</taxon>
        <taxon>Blaberoidea</taxon>
        <taxon>Blaberidae</taxon>
        <taxon>Diplopterinae</taxon>
        <taxon>Diploptera</taxon>
    </lineage>
</organism>
<feature type="non-terminal residue" evidence="2">
    <location>
        <position position="1"/>
    </location>
</feature>
<accession>A0AAD8AGY3</accession>
<dbReference type="Proteomes" id="UP001233999">
    <property type="component" value="Unassembled WGS sequence"/>
</dbReference>
<protein>
    <submittedName>
        <fullName evidence="2">Uncharacterized protein</fullName>
    </submittedName>
</protein>
<sequence length="192" mass="21370">LQSNCKALFLGDVENVLLLPHILAHVLSPISSNFSSNEWNSTVFEPSVIGQEILFQGFLSIFDAENSSTLGLTFPMRLHLAPNSGIDANSLGSLIIFNMDVGCNSFSNFRYIFFTLYMYSNAGIFSNTAVFTLNPILHWTKLFNSYTSVTLFIVYVLISGKSLNSTKHYSDSTDCISYKCPSTTYVIIMSIH</sequence>
<keyword evidence="3" id="KW-1185">Reference proteome</keyword>
<reference evidence="2" key="1">
    <citation type="journal article" date="2023" name="IScience">
        <title>Live-bearing cockroach genome reveals convergent evolutionary mechanisms linked to viviparity in insects and beyond.</title>
        <authorList>
            <person name="Fouks B."/>
            <person name="Harrison M.C."/>
            <person name="Mikhailova A.A."/>
            <person name="Marchal E."/>
            <person name="English S."/>
            <person name="Carruthers M."/>
            <person name="Jennings E.C."/>
            <person name="Chiamaka E.L."/>
            <person name="Frigard R.A."/>
            <person name="Pippel M."/>
            <person name="Attardo G.M."/>
            <person name="Benoit J.B."/>
            <person name="Bornberg-Bauer E."/>
            <person name="Tobe S.S."/>
        </authorList>
    </citation>
    <scope>NUCLEOTIDE SEQUENCE</scope>
    <source>
        <strain evidence="2">Stay&amp;Tobe</strain>
    </source>
</reference>
<keyword evidence="1" id="KW-1133">Transmembrane helix</keyword>
<keyword evidence="1" id="KW-0812">Transmembrane</keyword>
<comment type="caution">
    <text evidence="2">The sequence shown here is derived from an EMBL/GenBank/DDBJ whole genome shotgun (WGS) entry which is preliminary data.</text>
</comment>